<dbReference type="HAMAP" id="MF_00360">
    <property type="entry name" value="Ribosomal_bS6"/>
    <property type="match status" value="1"/>
</dbReference>
<dbReference type="GO" id="GO:0070181">
    <property type="term" value="F:small ribosomal subunit rRNA binding"/>
    <property type="evidence" value="ECO:0007669"/>
    <property type="project" value="TreeGrafter"/>
</dbReference>
<dbReference type="OrthoDB" id="9812702at2"/>
<dbReference type="PANTHER" id="PTHR21011">
    <property type="entry name" value="MITOCHONDRIAL 28S RIBOSOMAL PROTEIN S6"/>
    <property type="match status" value="1"/>
</dbReference>
<dbReference type="PANTHER" id="PTHR21011:SF1">
    <property type="entry name" value="SMALL RIBOSOMAL SUBUNIT PROTEIN BS6M"/>
    <property type="match status" value="1"/>
</dbReference>
<comment type="similarity">
    <text evidence="1 6">Belongs to the bacterial ribosomal protein bS6 family.</text>
</comment>
<evidence type="ECO:0000313" key="9">
    <source>
        <dbReference type="Proteomes" id="UP000277424"/>
    </source>
</evidence>
<feature type="compositionally biased region" description="Basic and acidic residues" evidence="7">
    <location>
        <begin position="107"/>
        <end position="157"/>
    </location>
</feature>
<reference evidence="8 9" key="1">
    <citation type="submission" date="2018-10" db="EMBL/GenBank/DDBJ databases">
        <title>Comparative analysis of microorganisms from saline springs in Andes Mountain Range, Colombia.</title>
        <authorList>
            <person name="Rubin E."/>
        </authorList>
    </citation>
    <scope>NUCLEOTIDE SEQUENCE [LARGE SCALE GENOMIC DNA]</scope>
    <source>
        <strain evidence="8 9">USBA 36</strain>
    </source>
</reference>
<dbReference type="AlphaFoldDB" id="A0A420WS22"/>
<evidence type="ECO:0000256" key="1">
    <source>
        <dbReference type="ARBA" id="ARBA00009512"/>
    </source>
</evidence>
<evidence type="ECO:0000256" key="3">
    <source>
        <dbReference type="ARBA" id="ARBA00023274"/>
    </source>
</evidence>
<gene>
    <name evidence="6" type="primary">rpsF</name>
    <name evidence="8" type="ORF">BCL74_1421</name>
</gene>
<keyword evidence="2 6" id="KW-0689">Ribosomal protein</keyword>
<dbReference type="Gene3D" id="3.30.70.60">
    <property type="match status" value="1"/>
</dbReference>
<evidence type="ECO:0000256" key="5">
    <source>
        <dbReference type="ARBA" id="ARBA00035294"/>
    </source>
</evidence>
<comment type="caution">
    <text evidence="8">The sequence shown here is derived from an EMBL/GenBank/DDBJ whole genome shotgun (WGS) entry which is preliminary data.</text>
</comment>
<protein>
    <recommendedName>
        <fullName evidence="5 6">Small ribosomal subunit protein bS6</fullName>
    </recommendedName>
</protein>
<keyword evidence="6" id="KW-0694">RNA-binding</keyword>
<dbReference type="InterPro" id="IPR014717">
    <property type="entry name" value="Transl_elong_EF1B/ribsomal_bS6"/>
</dbReference>
<organism evidence="8 9">
    <name type="scientific">Oceanibaculum indicum</name>
    <dbReference type="NCBI Taxonomy" id="526216"/>
    <lineage>
        <taxon>Bacteria</taxon>
        <taxon>Pseudomonadati</taxon>
        <taxon>Pseudomonadota</taxon>
        <taxon>Alphaproteobacteria</taxon>
        <taxon>Rhodospirillales</taxon>
        <taxon>Oceanibaculaceae</taxon>
        <taxon>Oceanibaculum</taxon>
    </lineage>
</organism>
<name>A0A420WS22_9PROT</name>
<dbReference type="NCBIfam" id="TIGR00166">
    <property type="entry name" value="S6"/>
    <property type="match status" value="1"/>
</dbReference>
<dbReference type="EMBL" id="RBIG01000001">
    <property type="protein sequence ID" value="RKQ73632.1"/>
    <property type="molecule type" value="Genomic_DNA"/>
</dbReference>
<dbReference type="InterPro" id="IPR035980">
    <property type="entry name" value="Ribosomal_bS6_sf"/>
</dbReference>
<evidence type="ECO:0000313" key="8">
    <source>
        <dbReference type="EMBL" id="RKQ73632.1"/>
    </source>
</evidence>
<dbReference type="Pfam" id="PF01250">
    <property type="entry name" value="Ribosomal_S6"/>
    <property type="match status" value="1"/>
</dbReference>
<sequence>MALYESVWIARQDISTTQVEALTEQFSEIIKNNGGEVKSLEQWGLRSLAYKIKKNRKGHYVMFNIDAPAAAVAEMERNMRLNEDVLRCLTLRVEALQDGQSVMLQQRSERGDRPERGDRGDRGDRGPRGDRGDRGDRGPRNYDRGDSNESRSEGDVA</sequence>
<dbReference type="InterPro" id="IPR020814">
    <property type="entry name" value="Ribosomal_S6_plastid/chlpt"/>
</dbReference>
<evidence type="ECO:0000256" key="7">
    <source>
        <dbReference type="SAM" id="MobiDB-lite"/>
    </source>
</evidence>
<dbReference type="Proteomes" id="UP000277424">
    <property type="component" value="Unassembled WGS sequence"/>
</dbReference>
<dbReference type="SUPFAM" id="SSF54995">
    <property type="entry name" value="Ribosomal protein S6"/>
    <property type="match status" value="1"/>
</dbReference>
<dbReference type="InterPro" id="IPR000529">
    <property type="entry name" value="Ribosomal_bS6"/>
</dbReference>
<feature type="region of interest" description="Disordered" evidence="7">
    <location>
        <begin position="100"/>
        <end position="157"/>
    </location>
</feature>
<comment type="function">
    <text evidence="4 6">Binds together with bS18 to 16S ribosomal RNA.</text>
</comment>
<proteinExistence type="inferred from homology"/>
<dbReference type="CDD" id="cd00473">
    <property type="entry name" value="bS6"/>
    <property type="match status" value="1"/>
</dbReference>
<dbReference type="GO" id="GO:0003735">
    <property type="term" value="F:structural constituent of ribosome"/>
    <property type="evidence" value="ECO:0007669"/>
    <property type="project" value="InterPro"/>
</dbReference>
<keyword evidence="3 6" id="KW-0687">Ribonucleoprotein</keyword>
<keyword evidence="6" id="KW-0699">rRNA-binding</keyword>
<dbReference type="GO" id="GO:0006412">
    <property type="term" value="P:translation"/>
    <property type="evidence" value="ECO:0007669"/>
    <property type="project" value="UniProtKB-UniRule"/>
</dbReference>
<evidence type="ECO:0000256" key="2">
    <source>
        <dbReference type="ARBA" id="ARBA00022980"/>
    </source>
</evidence>
<dbReference type="GO" id="GO:0022627">
    <property type="term" value="C:cytosolic small ribosomal subunit"/>
    <property type="evidence" value="ECO:0007669"/>
    <property type="project" value="TreeGrafter"/>
</dbReference>
<evidence type="ECO:0000256" key="6">
    <source>
        <dbReference type="HAMAP-Rule" id="MF_00360"/>
    </source>
</evidence>
<accession>A0A420WS22</accession>
<evidence type="ECO:0000256" key="4">
    <source>
        <dbReference type="ARBA" id="ARBA00035104"/>
    </source>
</evidence>
<dbReference type="RefSeq" id="WP_008943440.1">
    <property type="nucleotide sequence ID" value="NZ_RBIG01000001.1"/>
</dbReference>